<dbReference type="Proteomes" id="UP000307440">
    <property type="component" value="Unassembled WGS sequence"/>
</dbReference>
<dbReference type="SUPFAM" id="SSF51735">
    <property type="entry name" value="NAD(P)-binding Rossmann-fold domains"/>
    <property type="match status" value="1"/>
</dbReference>
<evidence type="ECO:0000313" key="5">
    <source>
        <dbReference type="Proteomes" id="UP000307440"/>
    </source>
</evidence>
<evidence type="ECO:0000256" key="3">
    <source>
        <dbReference type="RuleBase" id="RU000363"/>
    </source>
</evidence>
<dbReference type="GO" id="GO:0016491">
    <property type="term" value="F:oxidoreductase activity"/>
    <property type="evidence" value="ECO:0007669"/>
    <property type="project" value="UniProtKB-KW"/>
</dbReference>
<dbReference type="PANTHER" id="PTHR43180:SF33">
    <property type="entry name" value="15-HYDROXYPROSTAGLANDIN DEHYDROGENASE [NAD(+)]-LIKE"/>
    <property type="match status" value="1"/>
</dbReference>
<dbReference type="PRINTS" id="PR00080">
    <property type="entry name" value="SDRFAMILY"/>
</dbReference>
<dbReference type="PRINTS" id="PR00081">
    <property type="entry name" value="GDHRDH"/>
</dbReference>
<comment type="similarity">
    <text evidence="1 3">Belongs to the short-chain dehydrogenases/reductases (SDR) family.</text>
</comment>
<accession>A0A5C3KZB4</accession>
<evidence type="ECO:0000313" key="4">
    <source>
        <dbReference type="EMBL" id="TFK25183.1"/>
    </source>
</evidence>
<keyword evidence="5" id="KW-1185">Reference proteome</keyword>
<dbReference type="AlphaFoldDB" id="A0A5C3KZB4"/>
<organism evidence="4 5">
    <name type="scientific">Coprinopsis marcescibilis</name>
    <name type="common">Agaric fungus</name>
    <name type="synonym">Psathyrella marcescibilis</name>
    <dbReference type="NCBI Taxonomy" id="230819"/>
    <lineage>
        <taxon>Eukaryota</taxon>
        <taxon>Fungi</taxon>
        <taxon>Dikarya</taxon>
        <taxon>Basidiomycota</taxon>
        <taxon>Agaricomycotina</taxon>
        <taxon>Agaricomycetes</taxon>
        <taxon>Agaricomycetidae</taxon>
        <taxon>Agaricales</taxon>
        <taxon>Agaricineae</taxon>
        <taxon>Psathyrellaceae</taxon>
        <taxon>Coprinopsis</taxon>
    </lineage>
</organism>
<gene>
    <name evidence="4" type="ORF">FA15DRAFT_668714</name>
</gene>
<evidence type="ECO:0000256" key="1">
    <source>
        <dbReference type="ARBA" id="ARBA00006484"/>
    </source>
</evidence>
<keyword evidence="2" id="KW-0560">Oxidoreductase</keyword>
<protein>
    <submittedName>
        <fullName evidence="4">NAD(P)-binding protein</fullName>
    </submittedName>
</protein>
<dbReference type="InterPro" id="IPR002347">
    <property type="entry name" value="SDR_fam"/>
</dbReference>
<dbReference type="EMBL" id="ML210189">
    <property type="protein sequence ID" value="TFK25183.1"/>
    <property type="molecule type" value="Genomic_DNA"/>
</dbReference>
<sequence>MTSIPDDQLFKHADRVQGKVVIITGGANGIGKESALRFASHGAKVIIGDSDVVRAQGVVSEILQSGGVASFVATDVTKWDDQVALFEYALGTYGSVDVVVPNAGIWELRHRDGFTSPQFKDGKPVPPSLRTLDVNLTGALYTTNLALHYLFIGQKDGDLKSLVLIGSMASWGGFSLGGELYAASKHAILGLMRSLHRMLDKRGVRIACICPFFTNTELVPTLVKAFLAGIPTPTVPRIAGAIFYAATDPDTETSGSAWLLADDGPVFLVPKEKFKAGVYAMIDQRVNSITKCVRGMGYCKRLLHDIWKLSGPLHKYALSALILGVAWKNRAGVEAFTSNVR</sequence>
<dbReference type="OrthoDB" id="5371740at2759"/>
<dbReference type="InterPro" id="IPR036291">
    <property type="entry name" value="NAD(P)-bd_dom_sf"/>
</dbReference>
<dbReference type="Pfam" id="PF00106">
    <property type="entry name" value="adh_short"/>
    <property type="match status" value="1"/>
</dbReference>
<reference evidence="4 5" key="1">
    <citation type="journal article" date="2019" name="Nat. Ecol. Evol.">
        <title>Megaphylogeny resolves global patterns of mushroom evolution.</title>
        <authorList>
            <person name="Varga T."/>
            <person name="Krizsan K."/>
            <person name="Foldi C."/>
            <person name="Dima B."/>
            <person name="Sanchez-Garcia M."/>
            <person name="Sanchez-Ramirez S."/>
            <person name="Szollosi G.J."/>
            <person name="Szarkandi J.G."/>
            <person name="Papp V."/>
            <person name="Albert L."/>
            <person name="Andreopoulos W."/>
            <person name="Angelini C."/>
            <person name="Antonin V."/>
            <person name="Barry K.W."/>
            <person name="Bougher N.L."/>
            <person name="Buchanan P."/>
            <person name="Buyck B."/>
            <person name="Bense V."/>
            <person name="Catcheside P."/>
            <person name="Chovatia M."/>
            <person name="Cooper J."/>
            <person name="Damon W."/>
            <person name="Desjardin D."/>
            <person name="Finy P."/>
            <person name="Geml J."/>
            <person name="Haridas S."/>
            <person name="Hughes K."/>
            <person name="Justo A."/>
            <person name="Karasinski D."/>
            <person name="Kautmanova I."/>
            <person name="Kiss B."/>
            <person name="Kocsube S."/>
            <person name="Kotiranta H."/>
            <person name="LaButti K.M."/>
            <person name="Lechner B.E."/>
            <person name="Liimatainen K."/>
            <person name="Lipzen A."/>
            <person name="Lukacs Z."/>
            <person name="Mihaltcheva S."/>
            <person name="Morgado L.N."/>
            <person name="Niskanen T."/>
            <person name="Noordeloos M.E."/>
            <person name="Ohm R.A."/>
            <person name="Ortiz-Santana B."/>
            <person name="Ovrebo C."/>
            <person name="Racz N."/>
            <person name="Riley R."/>
            <person name="Savchenko A."/>
            <person name="Shiryaev A."/>
            <person name="Soop K."/>
            <person name="Spirin V."/>
            <person name="Szebenyi C."/>
            <person name="Tomsovsky M."/>
            <person name="Tulloss R.E."/>
            <person name="Uehling J."/>
            <person name="Grigoriev I.V."/>
            <person name="Vagvolgyi C."/>
            <person name="Papp T."/>
            <person name="Martin F.M."/>
            <person name="Miettinen O."/>
            <person name="Hibbett D.S."/>
            <person name="Nagy L.G."/>
        </authorList>
    </citation>
    <scope>NUCLEOTIDE SEQUENCE [LARGE SCALE GENOMIC DNA]</scope>
    <source>
        <strain evidence="4 5">CBS 121175</strain>
    </source>
</reference>
<dbReference type="PANTHER" id="PTHR43180">
    <property type="entry name" value="3-OXOACYL-(ACYL-CARRIER-PROTEIN) REDUCTASE (AFU_ORTHOLOGUE AFUA_6G11210)"/>
    <property type="match status" value="1"/>
</dbReference>
<dbReference type="STRING" id="230819.A0A5C3KZB4"/>
<name>A0A5C3KZB4_COPMA</name>
<proteinExistence type="inferred from homology"/>
<dbReference type="Gene3D" id="3.40.50.720">
    <property type="entry name" value="NAD(P)-binding Rossmann-like Domain"/>
    <property type="match status" value="1"/>
</dbReference>
<evidence type="ECO:0000256" key="2">
    <source>
        <dbReference type="ARBA" id="ARBA00023002"/>
    </source>
</evidence>